<dbReference type="EMBL" id="CM023470">
    <property type="protein sequence ID" value="KAH7980475.1"/>
    <property type="molecule type" value="Genomic_DNA"/>
</dbReference>
<sequence length="840" mass="94800">MDRSPFRKVLRRSCRYELCLQCLRTIQRSVGKQARPYNASRAQMTELVREVFGERTFVVCERQLEDAKSGGDGDGGEVRFHFQVKLLDAEGLFDVSYRKYAHCRLWADESDGNTSEVSKRKWLPESTVELSVEVREPSTSSLVLEVLAKEPRNVWDAVRMFARPASVSALIESLRQLFSHYFKPESALKLVGRLEKPLQEIPCVGVEEWYALKDSSGRNVDTKVQLSVAFHTVATADMSVLERIREHYALSFVFLEHNVENTAEDSVARWTKWSDCVGRRGLTLLRQHAMQNNMQDVEAHCCHLQAVTEHRMKVNTQISFVVMYLLLKELQLELGSTRHRFVSDALDQLIQGLSEHINAQLANLHNQYYLEFELHVTDLSGALSVCALMEKMSSMPIVESARVALQKNEKEWYQQIVEKWDENTTLPIVAATLEEIRSHQQKANRLFQQSWNETYTNIVIHQLDDFLVTYLRPWVTRQVGGVIASPPVEEEEKTLASIEAFLVIKTFLEEIFPMVNVDPDVLKVERFREWFGPRVVERWFNLASRASEAVVEFVAADDLAPLNANVKYSSSFVKTADAINASVVSIWVLLEWPEHACSFAFVECVQQWVTVYAAAIERKIEDERGSQDAASDSGCAVPARLCVAVNDLMGILAYVQQVRSKIIDTYVGSGEGLSRFTDVDTKVHNALAVVGVSKDRLLDIIVHRLLPGVEPRLEKVLRAQTTMAQEADVDGLLRSVMACVTSLRVNLEGEAFEAVLCSLWAKMTTLLKQAISRLRTRCGVDARAYSTSYLGLSVLIQQLPKCFIIKDSGGLSAAAMAADVSARLRELKEVFRDQHGAGDV</sequence>
<gene>
    <name evidence="1" type="ORF">HPB49_016447</name>
</gene>
<dbReference type="Proteomes" id="UP000821865">
    <property type="component" value="Chromosome 1"/>
</dbReference>
<reference evidence="1" key="1">
    <citation type="submission" date="2020-05" db="EMBL/GenBank/DDBJ databases">
        <title>Large-scale comparative analyses of tick genomes elucidate their genetic diversity and vector capacities.</title>
        <authorList>
            <person name="Jia N."/>
            <person name="Wang J."/>
            <person name="Shi W."/>
            <person name="Du L."/>
            <person name="Sun Y."/>
            <person name="Zhan W."/>
            <person name="Jiang J."/>
            <person name="Wang Q."/>
            <person name="Zhang B."/>
            <person name="Ji P."/>
            <person name="Sakyi L.B."/>
            <person name="Cui X."/>
            <person name="Yuan T."/>
            <person name="Jiang B."/>
            <person name="Yang W."/>
            <person name="Lam T.T.-Y."/>
            <person name="Chang Q."/>
            <person name="Ding S."/>
            <person name="Wang X."/>
            <person name="Zhu J."/>
            <person name="Ruan X."/>
            <person name="Zhao L."/>
            <person name="Wei J."/>
            <person name="Que T."/>
            <person name="Du C."/>
            <person name="Cheng J."/>
            <person name="Dai P."/>
            <person name="Han X."/>
            <person name="Huang E."/>
            <person name="Gao Y."/>
            <person name="Liu J."/>
            <person name="Shao H."/>
            <person name="Ye R."/>
            <person name="Li L."/>
            <person name="Wei W."/>
            <person name="Wang X."/>
            <person name="Wang C."/>
            <person name="Yang T."/>
            <person name="Huo Q."/>
            <person name="Li W."/>
            <person name="Guo W."/>
            <person name="Chen H."/>
            <person name="Zhou L."/>
            <person name="Ni X."/>
            <person name="Tian J."/>
            <person name="Zhou Y."/>
            <person name="Sheng Y."/>
            <person name="Liu T."/>
            <person name="Pan Y."/>
            <person name="Xia L."/>
            <person name="Li J."/>
            <person name="Zhao F."/>
            <person name="Cao W."/>
        </authorList>
    </citation>
    <scope>NUCLEOTIDE SEQUENCE</scope>
    <source>
        <strain evidence="1">Dsil-2018</strain>
    </source>
</reference>
<evidence type="ECO:0000313" key="1">
    <source>
        <dbReference type="EMBL" id="KAH7980475.1"/>
    </source>
</evidence>
<keyword evidence="2" id="KW-1185">Reference proteome</keyword>
<name>A0ACB8E155_DERSI</name>
<protein>
    <submittedName>
        <fullName evidence="1">Uncharacterized protein</fullName>
    </submittedName>
</protein>
<proteinExistence type="predicted"/>
<accession>A0ACB8E155</accession>
<comment type="caution">
    <text evidence="1">The sequence shown here is derived from an EMBL/GenBank/DDBJ whole genome shotgun (WGS) entry which is preliminary data.</text>
</comment>
<organism evidence="1 2">
    <name type="scientific">Dermacentor silvarum</name>
    <name type="common">Tick</name>
    <dbReference type="NCBI Taxonomy" id="543639"/>
    <lineage>
        <taxon>Eukaryota</taxon>
        <taxon>Metazoa</taxon>
        <taxon>Ecdysozoa</taxon>
        <taxon>Arthropoda</taxon>
        <taxon>Chelicerata</taxon>
        <taxon>Arachnida</taxon>
        <taxon>Acari</taxon>
        <taxon>Parasitiformes</taxon>
        <taxon>Ixodida</taxon>
        <taxon>Ixodoidea</taxon>
        <taxon>Ixodidae</taxon>
        <taxon>Rhipicephalinae</taxon>
        <taxon>Dermacentor</taxon>
    </lineage>
</organism>
<evidence type="ECO:0000313" key="2">
    <source>
        <dbReference type="Proteomes" id="UP000821865"/>
    </source>
</evidence>